<gene>
    <name evidence="4" type="primary">motB_2</name>
    <name evidence="4" type="ORF">V144x_07960</name>
</gene>
<dbReference type="KEGG" id="gaw:V144x_07960"/>
<feature type="domain" description="OmpA-like" evidence="3">
    <location>
        <begin position="137"/>
        <end position="264"/>
    </location>
</feature>
<organism evidence="4 5">
    <name type="scientific">Gimesia aquarii</name>
    <dbReference type="NCBI Taxonomy" id="2527964"/>
    <lineage>
        <taxon>Bacteria</taxon>
        <taxon>Pseudomonadati</taxon>
        <taxon>Planctomycetota</taxon>
        <taxon>Planctomycetia</taxon>
        <taxon>Planctomycetales</taxon>
        <taxon>Planctomycetaceae</taxon>
        <taxon>Gimesia</taxon>
    </lineage>
</organism>
<dbReference type="InterPro" id="IPR036737">
    <property type="entry name" value="OmpA-like_sf"/>
</dbReference>
<proteinExistence type="predicted"/>
<dbReference type="GO" id="GO:0016020">
    <property type="term" value="C:membrane"/>
    <property type="evidence" value="ECO:0007669"/>
    <property type="project" value="UniProtKB-UniRule"/>
</dbReference>
<name>A0A517VQQ5_9PLAN</name>
<dbReference type="PROSITE" id="PS51123">
    <property type="entry name" value="OMPA_2"/>
    <property type="match status" value="1"/>
</dbReference>
<dbReference type="PANTHER" id="PTHR30329">
    <property type="entry name" value="STATOR ELEMENT OF FLAGELLAR MOTOR COMPLEX"/>
    <property type="match status" value="1"/>
</dbReference>
<keyword evidence="1" id="KW-0472">Membrane</keyword>
<dbReference type="InterPro" id="IPR050330">
    <property type="entry name" value="Bact_OuterMem_StrucFunc"/>
</dbReference>
<dbReference type="AlphaFoldDB" id="A0A517VQQ5"/>
<feature type="coiled-coil region" evidence="2">
    <location>
        <begin position="45"/>
        <end position="107"/>
    </location>
</feature>
<evidence type="ECO:0000313" key="4">
    <source>
        <dbReference type="EMBL" id="QDT95354.1"/>
    </source>
</evidence>
<dbReference type="InterPro" id="IPR006665">
    <property type="entry name" value="OmpA-like"/>
</dbReference>
<evidence type="ECO:0000256" key="1">
    <source>
        <dbReference type="PROSITE-ProRule" id="PRU00473"/>
    </source>
</evidence>
<evidence type="ECO:0000259" key="3">
    <source>
        <dbReference type="PROSITE" id="PS51123"/>
    </source>
</evidence>
<evidence type="ECO:0000313" key="5">
    <source>
        <dbReference type="Proteomes" id="UP000318704"/>
    </source>
</evidence>
<sequence length="278" mass="31238">MPIIVRVCLLSAACLFTLSQTSCHRGPSAQVRQSMYRSQQLYNQNAELAMQRDQFQQSANALQHERDQLAMRAQTLESNLNIANKRLDNLNVERSEMQQRYVSLMKKAKGQPSPLDGEATRRFQELADKYPDFEFDPHTGVSKFHSDILFDSGSDVIKSSATEILTQFASIMNDGNAKRLNVLVVGHTDDKAISKASTQRLHRTNWHLSTNRANSVVLSLSKYGVKQDRMGAAGYSMFQPVVPNENNSARQKNRRVEIFVLAPDAVVAGWDPNPTLLN</sequence>
<reference evidence="4 5" key="1">
    <citation type="submission" date="2019-03" db="EMBL/GenBank/DDBJ databases">
        <title>Deep-cultivation of Planctomycetes and their phenomic and genomic characterization uncovers novel biology.</title>
        <authorList>
            <person name="Wiegand S."/>
            <person name="Jogler M."/>
            <person name="Boedeker C."/>
            <person name="Pinto D."/>
            <person name="Vollmers J."/>
            <person name="Rivas-Marin E."/>
            <person name="Kohn T."/>
            <person name="Peeters S.H."/>
            <person name="Heuer A."/>
            <person name="Rast P."/>
            <person name="Oberbeckmann S."/>
            <person name="Bunk B."/>
            <person name="Jeske O."/>
            <person name="Meyerdierks A."/>
            <person name="Storesund J.E."/>
            <person name="Kallscheuer N."/>
            <person name="Luecker S."/>
            <person name="Lage O.M."/>
            <person name="Pohl T."/>
            <person name="Merkel B.J."/>
            <person name="Hornburger P."/>
            <person name="Mueller R.-W."/>
            <person name="Bruemmer F."/>
            <person name="Labrenz M."/>
            <person name="Spormann A.M."/>
            <person name="Op den Camp H."/>
            <person name="Overmann J."/>
            <person name="Amann R."/>
            <person name="Jetten M.S.M."/>
            <person name="Mascher T."/>
            <person name="Medema M.H."/>
            <person name="Devos D.P."/>
            <person name="Kaster A.-K."/>
            <person name="Ovreas L."/>
            <person name="Rohde M."/>
            <person name="Galperin M.Y."/>
            <person name="Jogler C."/>
        </authorList>
    </citation>
    <scope>NUCLEOTIDE SEQUENCE [LARGE SCALE GENOMIC DNA]</scope>
    <source>
        <strain evidence="4 5">V144</strain>
    </source>
</reference>
<dbReference type="CDD" id="cd07185">
    <property type="entry name" value="OmpA_C-like"/>
    <property type="match status" value="1"/>
</dbReference>
<dbReference type="SUPFAM" id="SSF103088">
    <property type="entry name" value="OmpA-like"/>
    <property type="match status" value="1"/>
</dbReference>
<keyword evidence="2" id="KW-0175">Coiled coil</keyword>
<dbReference type="EMBL" id="CP037920">
    <property type="protein sequence ID" value="QDT95354.1"/>
    <property type="molecule type" value="Genomic_DNA"/>
</dbReference>
<dbReference type="Gene3D" id="3.30.1330.60">
    <property type="entry name" value="OmpA-like domain"/>
    <property type="match status" value="1"/>
</dbReference>
<evidence type="ECO:0000256" key="2">
    <source>
        <dbReference type="SAM" id="Coils"/>
    </source>
</evidence>
<accession>A0A517VQQ5</accession>
<protein>
    <submittedName>
        <fullName evidence="4">Motility protein B</fullName>
    </submittedName>
</protein>
<dbReference type="PANTHER" id="PTHR30329:SF21">
    <property type="entry name" value="LIPOPROTEIN YIAD-RELATED"/>
    <property type="match status" value="1"/>
</dbReference>
<dbReference type="Pfam" id="PF00691">
    <property type="entry name" value="OmpA"/>
    <property type="match status" value="1"/>
</dbReference>
<dbReference type="Proteomes" id="UP000318704">
    <property type="component" value="Chromosome"/>
</dbReference>
<dbReference type="RefSeq" id="WP_144981649.1">
    <property type="nucleotide sequence ID" value="NZ_CP037920.1"/>
</dbReference>